<proteinExistence type="predicted"/>
<sequence>MKNLLLLFSIFFGLTAMNSQETKIMTYNIKYANENDGENSWSKRKDWITNQIRFYEPDILGVQEAVKSQLDHFTENIDAYEVLGLGREGEDKGEFSAILYKNEKFEVLESDTFWLSETPEEISKGWDADFNRICTYVLFQNKETEEKFYVFNTHFDHVGDKARLESSKLITKKIKELNTEELPVFLMGDFNLEPKTEGIAIIKDFLNDSREEAEFTFGPVGTFNGYNFSESVTRRIDYIFVNDEVEVKKYGVLSDSKDLRYPSDHFPVLIIAELEN</sequence>
<dbReference type="GO" id="GO:0004519">
    <property type="term" value="F:endonuclease activity"/>
    <property type="evidence" value="ECO:0007669"/>
    <property type="project" value="UniProtKB-KW"/>
</dbReference>
<reference evidence="2" key="1">
    <citation type="submission" date="2021-10" db="EMBL/GenBank/DDBJ databases">
        <title>Gramella sp. ASW11-100T, isolated from marine sediment.</title>
        <authorList>
            <person name="Xia C."/>
        </authorList>
    </citation>
    <scope>NUCLEOTIDE SEQUENCE</scope>
    <source>
        <strain evidence="2">ASW11-100</strain>
    </source>
</reference>
<organism evidence="2 3">
    <name type="scientific">Christiangramia sediminis</name>
    <dbReference type="NCBI Taxonomy" id="2881336"/>
    <lineage>
        <taxon>Bacteria</taxon>
        <taxon>Pseudomonadati</taxon>
        <taxon>Bacteroidota</taxon>
        <taxon>Flavobacteriia</taxon>
        <taxon>Flavobacteriales</taxon>
        <taxon>Flavobacteriaceae</taxon>
        <taxon>Christiangramia</taxon>
    </lineage>
</organism>
<dbReference type="Pfam" id="PF03372">
    <property type="entry name" value="Exo_endo_phos"/>
    <property type="match status" value="1"/>
</dbReference>
<keyword evidence="2" id="KW-0255">Endonuclease</keyword>
<name>A0A9X1LIH6_9FLAO</name>
<feature type="domain" description="Endonuclease/exonuclease/phosphatase" evidence="1">
    <location>
        <begin position="25"/>
        <end position="265"/>
    </location>
</feature>
<dbReference type="PANTHER" id="PTHR12121:SF36">
    <property type="entry name" value="ENDONUCLEASE_EXONUCLEASE_PHOSPHATASE DOMAIN-CONTAINING PROTEIN"/>
    <property type="match status" value="1"/>
</dbReference>
<gene>
    <name evidence="2" type="ORF">LGQ90_07050</name>
</gene>
<dbReference type="RefSeq" id="WP_229339567.1">
    <property type="nucleotide sequence ID" value="NZ_JAJBZG010000002.1"/>
</dbReference>
<dbReference type="GO" id="GO:0000175">
    <property type="term" value="F:3'-5'-RNA exonuclease activity"/>
    <property type="evidence" value="ECO:0007669"/>
    <property type="project" value="TreeGrafter"/>
</dbReference>
<keyword evidence="2" id="KW-0378">Hydrolase</keyword>
<evidence type="ECO:0000259" key="1">
    <source>
        <dbReference type="Pfam" id="PF03372"/>
    </source>
</evidence>
<comment type="caution">
    <text evidence="2">The sequence shown here is derived from an EMBL/GenBank/DDBJ whole genome shotgun (WGS) entry which is preliminary data.</text>
</comment>
<dbReference type="Gene3D" id="3.60.10.10">
    <property type="entry name" value="Endonuclease/exonuclease/phosphatase"/>
    <property type="match status" value="1"/>
</dbReference>
<dbReference type="EMBL" id="JAJBZG010000002">
    <property type="protein sequence ID" value="MCB7481016.1"/>
    <property type="molecule type" value="Genomic_DNA"/>
</dbReference>
<dbReference type="SUPFAM" id="SSF56219">
    <property type="entry name" value="DNase I-like"/>
    <property type="match status" value="1"/>
</dbReference>
<dbReference type="CDD" id="cd09083">
    <property type="entry name" value="EEP-1"/>
    <property type="match status" value="1"/>
</dbReference>
<evidence type="ECO:0000313" key="3">
    <source>
        <dbReference type="Proteomes" id="UP001139414"/>
    </source>
</evidence>
<keyword evidence="3" id="KW-1185">Reference proteome</keyword>
<protein>
    <submittedName>
        <fullName evidence="2">Endonuclease/exonuclease/phosphatase family protein</fullName>
    </submittedName>
</protein>
<dbReference type="AlphaFoldDB" id="A0A9X1LIH6"/>
<dbReference type="InterPro" id="IPR050410">
    <property type="entry name" value="CCR4/nocturin_mRNA_transcr"/>
</dbReference>
<keyword evidence="2" id="KW-0540">Nuclease</keyword>
<dbReference type="InterPro" id="IPR036691">
    <property type="entry name" value="Endo/exonu/phosph_ase_sf"/>
</dbReference>
<evidence type="ECO:0000313" key="2">
    <source>
        <dbReference type="EMBL" id="MCB7481016.1"/>
    </source>
</evidence>
<accession>A0A9X1LIH6</accession>
<dbReference type="PANTHER" id="PTHR12121">
    <property type="entry name" value="CARBON CATABOLITE REPRESSOR PROTEIN 4"/>
    <property type="match status" value="1"/>
</dbReference>
<dbReference type="InterPro" id="IPR005135">
    <property type="entry name" value="Endo/exonuclease/phosphatase"/>
</dbReference>
<dbReference type="Proteomes" id="UP001139414">
    <property type="component" value="Unassembled WGS sequence"/>
</dbReference>